<reference evidence="2" key="1">
    <citation type="submission" date="2020-10" db="EMBL/GenBank/DDBJ databases">
        <authorList>
            <person name="Gilroy R."/>
        </authorList>
    </citation>
    <scope>NUCLEOTIDE SEQUENCE</scope>
    <source>
        <strain evidence="2">11159</strain>
    </source>
</reference>
<dbReference type="Proteomes" id="UP000823613">
    <property type="component" value="Unassembled WGS sequence"/>
</dbReference>
<accession>A0A9D9DHY6</accession>
<protein>
    <recommendedName>
        <fullName evidence="4">YcxB-like protein domain-containing protein</fullName>
    </recommendedName>
</protein>
<name>A0A9D9DHY6_9BACL</name>
<evidence type="ECO:0008006" key="4">
    <source>
        <dbReference type="Google" id="ProtNLM"/>
    </source>
</evidence>
<evidence type="ECO:0000313" key="2">
    <source>
        <dbReference type="EMBL" id="MBO8427182.1"/>
    </source>
</evidence>
<gene>
    <name evidence="2" type="ORF">IAC58_01320</name>
</gene>
<keyword evidence="1" id="KW-0812">Transmembrane</keyword>
<comment type="caution">
    <text evidence="2">The sequence shown here is derived from an EMBL/GenBank/DDBJ whole genome shotgun (WGS) entry which is preliminary data.</text>
</comment>
<dbReference type="EMBL" id="JADIMY010000026">
    <property type="protein sequence ID" value="MBO8427182.1"/>
    <property type="molecule type" value="Genomic_DNA"/>
</dbReference>
<keyword evidence="1" id="KW-1133">Transmembrane helix</keyword>
<feature type="transmembrane region" description="Helical" evidence="1">
    <location>
        <begin position="21"/>
        <end position="44"/>
    </location>
</feature>
<dbReference type="PROSITE" id="PS51257">
    <property type="entry name" value="PROKAR_LIPOPROTEIN"/>
    <property type="match status" value="1"/>
</dbReference>
<feature type="transmembrane region" description="Helical" evidence="1">
    <location>
        <begin position="50"/>
        <end position="74"/>
    </location>
</feature>
<sequence>MEIKIIFDPKYKHYLRERFFHNLNFTIGIFLLACILVYIFATWFDKHNTFISIIVSLGFIAAIILFISCLFLPFSRGKNKGFKGKITVTLNEYNDDYYIKITGIKRNINVRYSGIVNYLEVSKYFCTIGINNKECVDVPLSLLTLDQKEYLNNVYTYYTTKKKLLKENTKK</sequence>
<keyword evidence="1" id="KW-0472">Membrane</keyword>
<evidence type="ECO:0000256" key="1">
    <source>
        <dbReference type="SAM" id="Phobius"/>
    </source>
</evidence>
<reference evidence="2" key="2">
    <citation type="journal article" date="2021" name="PeerJ">
        <title>Extensive microbial diversity within the chicken gut microbiome revealed by metagenomics and culture.</title>
        <authorList>
            <person name="Gilroy R."/>
            <person name="Ravi A."/>
            <person name="Getino M."/>
            <person name="Pursley I."/>
            <person name="Horton D.L."/>
            <person name="Alikhan N.F."/>
            <person name="Baker D."/>
            <person name="Gharbi K."/>
            <person name="Hall N."/>
            <person name="Watson M."/>
            <person name="Adriaenssens E.M."/>
            <person name="Foster-Nyarko E."/>
            <person name="Jarju S."/>
            <person name="Secka A."/>
            <person name="Antonio M."/>
            <person name="Oren A."/>
            <person name="Chaudhuri R.R."/>
            <person name="La Ragione R."/>
            <person name="Hildebrand F."/>
            <person name="Pallen M.J."/>
        </authorList>
    </citation>
    <scope>NUCLEOTIDE SEQUENCE</scope>
    <source>
        <strain evidence="2">11159</strain>
    </source>
</reference>
<organism evidence="2 3">
    <name type="scientific">Candidatus Onthovivens merdipullorum</name>
    <dbReference type="NCBI Taxonomy" id="2840889"/>
    <lineage>
        <taxon>Bacteria</taxon>
        <taxon>Bacillati</taxon>
        <taxon>Bacillota</taxon>
        <taxon>Bacilli</taxon>
        <taxon>Bacillales</taxon>
        <taxon>Candidatus Onthovivens</taxon>
    </lineage>
</organism>
<evidence type="ECO:0000313" key="3">
    <source>
        <dbReference type="Proteomes" id="UP000823613"/>
    </source>
</evidence>
<dbReference type="AlphaFoldDB" id="A0A9D9DHY6"/>
<proteinExistence type="predicted"/>